<dbReference type="PANTHER" id="PTHR35006">
    <property type="entry name" value="GLYOXALASE FAMILY PROTEIN (AFU_ORTHOLOGUE AFUA_5G14830)"/>
    <property type="match status" value="1"/>
</dbReference>
<dbReference type="OrthoDB" id="10249419at2759"/>
<dbReference type="Proteomes" id="UP000235786">
    <property type="component" value="Unassembled WGS sequence"/>
</dbReference>
<dbReference type="InterPro" id="IPR029068">
    <property type="entry name" value="Glyas_Bleomycin-R_OHBP_Dase"/>
</dbReference>
<organism evidence="2 3">
    <name type="scientific">Hyaloscypha variabilis (strain UAMH 11265 / GT02V1 / F)</name>
    <name type="common">Meliniomyces variabilis</name>
    <dbReference type="NCBI Taxonomy" id="1149755"/>
    <lineage>
        <taxon>Eukaryota</taxon>
        <taxon>Fungi</taxon>
        <taxon>Dikarya</taxon>
        <taxon>Ascomycota</taxon>
        <taxon>Pezizomycotina</taxon>
        <taxon>Leotiomycetes</taxon>
        <taxon>Helotiales</taxon>
        <taxon>Hyaloscyphaceae</taxon>
        <taxon>Hyaloscypha</taxon>
        <taxon>Hyaloscypha variabilis</taxon>
    </lineage>
</organism>
<evidence type="ECO:0000313" key="3">
    <source>
        <dbReference type="Proteomes" id="UP000235786"/>
    </source>
</evidence>
<protein>
    <recommendedName>
        <fullName evidence="1">VOC domain-containing protein</fullName>
    </recommendedName>
</protein>
<dbReference type="Pfam" id="PF00903">
    <property type="entry name" value="Glyoxalase"/>
    <property type="match status" value="1"/>
</dbReference>
<reference evidence="2 3" key="1">
    <citation type="submission" date="2016-04" db="EMBL/GenBank/DDBJ databases">
        <title>A degradative enzymes factory behind the ericoid mycorrhizal symbiosis.</title>
        <authorList>
            <consortium name="DOE Joint Genome Institute"/>
            <person name="Martino E."/>
            <person name="Morin E."/>
            <person name="Grelet G."/>
            <person name="Kuo A."/>
            <person name="Kohler A."/>
            <person name="Daghino S."/>
            <person name="Barry K."/>
            <person name="Choi C."/>
            <person name="Cichocki N."/>
            <person name="Clum A."/>
            <person name="Copeland A."/>
            <person name="Hainaut M."/>
            <person name="Haridas S."/>
            <person name="Labutti K."/>
            <person name="Lindquist E."/>
            <person name="Lipzen A."/>
            <person name="Khouja H.-R."/>
            <person name="Murat C."/>
            <person name="Ohm R."/>
            <person name="Olson A."/>
            <person name="Spatafora J."/>
            <person name="Veneault-Fourrey C."/>
            <person name="Henrissat B."/>
            <person name="Grigoriev I."/>
            <person name="Martin F."/>
            <person name="Perotto S."/>
        </authorList>
    </citation>
    <scope>NUCLEOTIDE SEQUENCE [LARGE SCALE GENOMIC DNA]</scope>
    <source>
        <strain evidence="2 3">F</strain>
    </source>
</reference>
<dbReference type="STRING" id="1149755.A0A2J6S2J3"/>
<proteinExistence type="predicted"/>
<dbReference type="CDD" id="cd07262">
    <property type="entry name" value="VOC_like"/>
    <property type="match status" value="1"/>
</dbReference>
<dbReference type="InterPro" id="IPR004360">
    <property type="entry name" value="Glyas_Fos-R_dOase_dom"/>
</dbReference>
<gene>
    <name evidence="2" type="ORF">L207DRAFT_507891</name>
</gene>
<evidence type="ECO:0000259" key="1">
    <source>
        <dbReference type="PROSITE" id="PS51819"/>
    </source>
</evidence>
<name>A0A2J6S2J3_HYAVF</name>
<keyword evidence="3" id="KW-1185">Reference proteome</keyword>
<dbReference type="InterPro" id="IPR037523">
    <property type="entry name" value="VOC_core"/>
</dbReference>
<sequence>MPLAHISLPVSSLSSSTTFYTALLAPLNYGIYLQVEGAVGLGPKYGAPDFWLHHCPKASEGEKEGVSKTHVCFAASSQKQVKAFYEAGLKAGGKDNGKPGERDYTKGYYAAYILDLEGNNLECLYYQPLWLSALQYGPTVLGAAAVAAVAWWGGKAGWGL</sequence>
<feature type="domain" description="VOC" evidence="1">
    <location>
        <begin position="2"/>
        <end position="126"/>
    </location>
</feature>
<accession>A0A2J6S2J3</accession>
<dbReference type="PROSITE" id="PS51819">
    <property type="entry name" value="VOC"/>
    <property type="match status" value="1"/>
</dbReference>
<dbReference type="EMBL" id="KZ613940">
    <property type="protein sequence ID" value="PMD44968.1"/>
    <property type="molecule type" value="Genomic_DNA"/>
</dbReference>
<dbReference type="AlphaFoldDB" id="A0A2J6S2J3"/>
<dbReference type="Gene3D" id="3.10.180.10">
    <property type="entry name" value="2,3-Dihydroxybiphenyl 1,2-Dioxygenase, domain 1"/>
    <property type="match status" value="1"/>
</dbReference>
<dbReference type="SUPFAM" id="SSF54593">
    <property type="entry name" value="Glyoxalase/Bleomycin resistance protein/Dihydroxybiphenyl dioxygenase"/>
    <property type="match status" value="1"/>
</dbReference>
<dbReference type="PANTHER" id="PTHR35006:SF2">
    <property type="entry name" value="GLYOXALASE FAMILY PROTEIN (AFU_ORTHOLOGUE AFUA_5G14830)"/>
    <property type="match status" value="1"/>
</dbReference>
<evidence type="ECO:0000313" key="2">
    <source>
        <dbReference type="EMBL" id="PMD44968.1"/>
    </source>
</evidence>